<keyword evidence="3" id="KW-1185">Reference proteome</keyword>
<accession>A0A4S8K747</accession>
<feature type="chain" id="PRO_5020255836" evidence="1">
    <location>
        <begin position="22"/>
        <end position="127"/>
    </location>
</feature>
<dbReference type="EMBL" id="PYDT01000002">
    <property type="protein sequence ID" value="THU70718.1"/>
    <property type="molecule type" value="Genomic_DNA"/>
</dbReference>
<dbReference type="AlphaFoldDB" id="A0A4S8K747"/>
<proteinExistence type="predicted"/>
<sequence>MCLVLKLKVFWSLHLLPCSSDKQMSFDGVLYGVHDHSIHIRRKVELVKSPYLQNGRKDRVDSKPSMHRGSAALVMVDDTMTAAASMLHEAYSGGGKEDRAAAFTRYCSANLKLRQCMLLGIPVEAKC</sequence>
<gene>
    <name evidence="2" type="ORF">C4D60_Mb08t27910</name>
</gene>
<keyword evidence="1" id="KW-0732">Signal</keyword>
<name>A0A4S8K747_MUSBA</name>
<protein>
    <submittedName>
        <fullName evidence="2">Uncharacterized protein</fullName>
    </submittedName>
</protein>
<evidence type="ECO:0000256" key="1">
    <source>
        <dbReference type="SAM" id="SignalP"/>
    </source>
</evidence>
<comment type="caution">
    <text evidence="2">The sequence shown here is derived from an EMBL/GenBank/DDBJ whole genome shotgun (WGS) entry which is preliminary data.</text>
</comment>
<evidence type="ECO:0000313" key="3">
    <source>
        <dbReference type="Proteomes" id="UP000317650"/>
    </source>
</evidence>
<dbReference type="Proteomes" id="UP000317650">
    <property type="component" value="Chromosome 8"/>
</dbReference>
<reference evidence="2 3" key="1">
    <citation type="journal article" date="2019" name="Nat. Plants">
        <title>Genome sequencing of Musa balbisiana reveals subgenome evolution and function divergence in polyploid bananas.</title>
        <authorList>
            <person name="Yao X."/>
        </authorList>
    </citation>
    <scope>NUCLEOTIDE SEQUENCE [LARGE SCALE GENOMIC DNA]</scope>
    <source>
        <strain evidence="3">cv. DH-PKW</strain>
        <tissue evidence="2">Leaves</tissue>
    </source>
</reference>
<feature type="signal peptide" evidence="1">
    <location>
        <begin position="1"/>
        <end position="21"/>
    </location>
</feature>
<evidence type="ECO:0000313" key="2">
    <source>
        <dbReference type="EMBL" id="THU70718.1"/>
    </source>
</evidence>
<organism evidence="2 3">
    <name type="scientific">Musa balbisiana</name>
    <name type="common">Banana</name>
    <dbReference type="NCBI Taxonomy" id="52838"/>
    <lineage>
        <taxon>Eukaryota</taxon>
        <taxon>Viridiplantae</taxon>
        <taxon>Streptophyta</taxon>
        <taxon>Embryophyta</taxon>
        <taxon>Tracheophyta</taxon>
        <taxon>Spermatophyta</taxon>
        <taxon>Magnoliopsida</taxon>
        <taxon>Liliopsida</taxon>
        <taxon>Zingiberales</taxon>
        <taxon>Musaceae</taxon>
        <taxon>Musa</taxon>
    </lineage>
</organism>